<proteinExistence type="predicted"/>
<dbReference type="EMBL" id="ML210248">
    <property type="protein sequence ID" value="TFK22153.1"/>
    <property type="molecule type" value="Genomic_DNA"/>
</dbReference>
<sequence length="107" mass="11702">MTSHSSLVNSRFIISLFPMSLCTSRMSLPSTTIGFFWSSSSNLPLSSLTRTAQMKRWTCTIRRTLTGSCLEASRLFTHSPNSSMGPSFLFGLWISLLAPSTSKGSGK</sequence>
<organism evidence="1 2">
    <name type="scientific">Coprinopsis marcescibilis</name>
    <name type="common">Agaric fungus</name>
    <name type="synonym">Psathyrella marcescibilis</name>
    <dbReference type="NCBI Taxonomy" id="230819"/>
    <lineage>
        <taxon>Eukaryota</taxon>
        <taxon>Fungi</taxon>
        <taxon>Dikarya</taxon>
        <taxon>Basidiomycota</taxon>
        <taxon>Agaricomycotina</taxon>
        <taxon>Agaricomycetes</taxon>
        <taxon>Agaricomycetidae</taxon>
        <taxon>Agaricales</taxon>
        <taxon>Agaricineae</taxon>
        <taxon>Psathyrellaceae</taxon>
        <taxon>Coprinopsis</taxon>
    </lineage>
</organism>
<protein>
    <submittedName>
        <fullName evidence="1">Uncharacterized protein</fullName>
    </submittedName>
</protein>
<accession>A0A5C3KQS7</accession>
<evidence type="ECO:0000313" key="1">
    <source>
        <dbReference type="EMBL" id="TFK22153.1"/>
    </source>
</evidence>
<gene>
    <name evidence="1" type="ORF">FA15DRAFT_47515</name>
</gene>
<evidence type="ECO:0000313" key="2">
    <source>
        <dbReference type="Proteomes" id="UP000307440"/>
    </source>
</evidence>
<dbReference type="Proteomes" id="UP000307440">
    <property type="component" value="Unassembled WGS sequence"/>
</dbReference>
<name>A0A5C3KQS7_COPMA</name>
<dbReference type="AlphaFoldDB" id="A0A5C3KQS7"/>
<reference evidence="1 2" key="1">
    <citation type="journal article" date="2019" name="Nat. Ecol. Evol.">
        <title>Megaphylogeny resolves global patterns of mushroom evolution.</title>
        <authorList>
            <person name="Varga T."/>
            <person name="Krizsan K."/>
            <person name="Foldi C."/>
            <person name="Dima B."/>
            <person name="Sanchez-Garcia M."/>
            <person name="Sanchez-Ramirez S."/>
            <person name="Szollosi G.J."/>
            <person name="Szarkandi J.G."/>
            <person name="Papp V."/>
            <person name="Albert L."/>
            <person name="Andreopoulos W."/>
            <person name="Angelini C."/>
            <person name="Antonin V."/>
            <person name="Barry K.W."/>
            <person name="Bougher N.L."/>
            <person name="Buchanan P."/>
            <person name="Buyck B."/>
            <person name="Bense V."/>
            <person name="Catcheside P."/>
            <person name="Chovatia M."/>
            <person name="Cooper J."/>
            <person name="Damon W."/>
            <person name="Desjardin D."/>
            <person name="Finy P."/>
            <person name="Geml J."/>
            <person name="Haridas S."/>
            <person name="Hughes K."/>
            <person name="Justo A."/>
            <person name="Karasinski D."/>
            <person name="Kautmanova I."/>
            <person name="Kiss B."/>
            <person name="Kocsube S."/>
            <person name="Kotiranta H."/>
            <person name="LaButti K.M."/>
            <person name="Lechner B.E."/>
            <person name="Liimatainen K."/>
            <person name="Lipzen A."/>
            <person name="Lukacs Z."/>
            <person name="Mihaltcheva S."/>
            <person name="Morgado L.N."/>
            <person name="Niskanen T."/>
            <person name="Noordeloos M.E."/>
            <person name="Ohm R.A."/>
            <person name="Ortiz-Santana B."/>
            <person name="Ovrebo C."/>
            <person name="Racz N."/>
            <person name="Riley R."/>
            <person name="Savchenko A."/>
            <person name="Shiryaev A."/>
            <person name="Soop K."/>
            <person name="Spirin V."/>
            <person name="Szebenyi C."/>
            <person name="Tomsovsky M."/>
            <person name="Tulloss R.E."/>
            <person name="Uehling J."/>
            <person name="Grigoriev I.V."/>
            <person name="Vagvolgyi C."/>
            <person name="Papp T."/>
            <person name="Martin F.M."/>
            <person name="Miettinen O."/>
            <person name="Hibbett D.S."/>
            <person name="Nagy L.G."/>
        </authorList>
    </citation>
    <scope>NUCLEOTIDE SEQUENCE [LARGE SCALE GENOMIC DNA]</scope>
    <source>
        <strain evidence="1 2">CBS 121175</strain>
    </source>
</reference>
<keyword evidence="2" id="KW-1185">Reference proteome</keyword>